<dbReference type="Proteomes" id="UP000233220">
    <property type="component" value="Unplaced"/>
</dbReference>
<dbReference type="GeneTree" id="ENSGT00940000156739"/>
<proteinExistence type="predicted"/>
<evidence type="ECO:0000313" key="4">
    <source>
        <dbReference type="Proteomes" id="UP000233220"/>
    </source>
</evidence>
<sequence length="386" mass="41728">APPLSESLLTVGKGNTFMINCLAVFDRKAFSSVTNYSVPTHVNSSFTLCFSRIHTFNSMSPCTRLWHNQFMWWNPDERGGIKKSSRHEPVASRCPHGAVGSHIRYSKPMQWSASANWTASISPSMHGAARSPSLFGRQEFLLLGPGQIPVLALTCPDGLPACSSLALPPPPHQAALRRRPSSYVINLLVPPSGGVLVAVDALSFHLPLGGQNPTSTPFISTFSSIQRPKARGGPSSPAGVFFALCLSLMVLSLLETVFITHLLHVATTQSPPLPRWLHSLLLSCTSPGRCCPTAPQKRNEGLGLTPTHLPGAKEPEVSAGQRPGPGVAEPTGGSEWTRVQREHGAQRQRSVALWVQFSHAMDALLFRLYLLFLASSILTVVGLWNT</sequence>
<dbReference type="SUPFAM" id="SSF90112">
    <property type="entry name" value="Neurotransmitter-gated ion-channel transmembrane pore"/>
    <property type="match status" value="1"/>
</dbReference>
<reference evidence="3" key="1">
    <citation type="submission" date="2025-08" db="UniProtKB">
        <authorList>
            <consortium name="Ensembl"/>
        </authorList>
    </citation>
    <scope>IDENTIFICATION</scope>
</reference>
<evidence type="ECO:0008006" key="5">
    <source>
        <dbReference type="Google" id="ProtNLM"/>
    </source>
</evidence>
<dbReference type="InterPro" id="IPR036719">
    <property type="entry name" value="Neuro-gated_channel_TM_sf"/>
</dbReference>
<keyword evidence="4" id="KW-1185">Reference proteome</keyword>
<feature type="region of interest" description="Disordered" evidence="1">
    <location>
        <begin position="297"/>
        <end position="334"/>
    </location>
</feature>
<dbReference type="GO" id="GO:0006811">
    <property type="term" value="P:monoatomic ion transport"/>
    <property type="evidence" value="ECO:0007669"/>
    <property type="project" value="InterPro"/>
</dbReference>
<protein>
    <recommendedName>
        <fullName evidence="5">5-hydroxytryptamine receptor 3D</fullName>
    </recommendedName>
</protein>
<dbReference type="AlphaFoldDB" id="A0A2K6S5P1"/>
<dbReference type="OMA" id="INCLAVF"/>
<dbReference type="GO" id="GO:0016020">
    <property type="term" value="C:membrane"/>
    <property type="evidence" value="ECO:0007669"/>
    <property type="project" value="InterPro"/>
</dbReference>
<accession>A0A2K6S5P1</accession>
<evidence type="ECO:0000256" key="2">
    <source>
        <dbReference type="SAM" id="Phobius"/>
    </source>
</evidence>
<reference evidence="3" key="2">
    <citation type="submission" date="2025-09" db="UniProtKB">
        <authorList>
            <consortium name="Ensembl"/>
        </authorList>
    </citation>
    <scope>IDENTIFICATION</scope>
</reference>
<keyword evidence="2" id="KW-0812">Transmembrane</keyword>
<keyword evidence="2" id="KW-1133">Transmembrane helix</keyword>
<evidence type="ECO:0000313" key="3">
    <source>
        <dbReference type="Ensembl" id="ENSSBOP00000002705.1"/>
    </source>
</evidence>
<name>A0A2K6S5P1_SAIBB</name>
<dbReference type="Ensembl" id="ENSSBOT00000015274.1">
    <property type="protein sequence ID" value="ENSSBOP00000002705.1"/>
    <property type="gene ID" value="ENSSBOG00000013776.1"/>
</dbReference>
<organism evidence="3 4">
    <name type="scientific">Saimiri boliviensis boliviensis</name>
    <name type="common">Bolivian squirrel monkey</name>
    <dbReference type="NCBI Taxonomy" id="39432"/>
    <lineage>
        <taxon>Eukaryota</taxon>
        <taxon>Metazoa</taxon>
        <taxon>Chordata</taxon>
        <taxon>Craniata</taxon>
        <taxon>Vertebrata</taxon>
        <taxon>Euteleostomi</taxon>
        <taxon>Mammalia</taxon>
        <taxon>Eutheria</taxon>
        <taxon>Euarchontoglires</taxon>
        <taxon>Primates</taxon>
        <taxon>Haplorrhini</taxon>
        <taxon>Platyrrhini</taxon>
        <taxon>Cebidae</taxon>
        <taxon>Saimiriinae</taxon>
        <taxon>Saimiri</taxon>
    </lineage>
</organism>
<feature type="transmembrane region" description="Helical" evidence="2">
    <location>
        <begin position="364"/>
        <end position="384"/>
    </location>
</feature>
<feature type="transmembrane region" description="Helical" evidence="2">
    <location>
        <begin position="240"/>
        <end position="263"/>
    </location>
</feature>
<keyword evidence="2" id="KW-0472">Membrane</keyword>
<dbReference type="STRING" id="39432.ENSSBOP00000002705"/>
<evidence type="ECO:0000256" key="1">
    <source>
        <dbReference type="SAM" id="MobiDB-lite"/>
    </source>
</evidence>